<keyword evidence="2 9" id="KW-0813">Transport</keyword>
<organism evidence="10 11">
    <name type="scientific">Eubacterium pyruvativorans</name>
    <dbReference type="NCBI Taxonomy" id="155865"/>
    <lineage>
        <taxon>Bacteria</taxon>
        <taxon>Bacillati</taxon>
        <taxon>Bacillota</taxon>
        <taxon>Clostridia</taxon>
        <taxon>Eubacteriales</taxon>
        <taxon>Eubacteriaceae</taxon>
        <taxon>Eubacterium</taxon>
    </lineage>
</organism>
<keyword evidence="8 9" id="KW-0472">Membrane</keyword>
<dbReference type="RefSeq" id="WP_090472064.1">
    <property type="nucleotide sequence ID" value="NZ_FOWF01000008.1"/>
</dbReference>
<dbReference type="PANTHER" id="PTHR33910:SF1">
    <property type="entry name" value="PROTEIN TRANSLOCASE SUBUNIT SECE"/>
    <property type="match status" value="1"/>
</dbReference>
<dbReference type="GO" id="GO:0043952">
    <property type="term" value="P:protein transport by the Sec complex"/>
    <property type="evidence" value="ECO:0007669"/>
    <property type="project" value="UniProtKB-UniRule"/>
</dbReference>
<evidence type="ECO:0000256" key="2">
    <source>
        <dbReference type="ARBA" id="ARBA00022448"/>
    </source>
</evidence>
<comment type="subcellular location">
    <subcellularLocation>
        <location evidence="9">Cell membrane</location>
        <topology evidence="9">Single-pass membrane protein</topology>
    </subcellularLocation>
    <subcellularLocation>
        <location evidence="1">Membrane</location>
    </subcellularLocation>
</comment>
<dbReference type="PANTHER" id="PTHR33910">
    <property type="entry name" value="PROTEIN TRANSLOCASE SUBUNIT SECE"/>
    <property type="match status" value="1"/>
</dbReference>
<dbReference type="HAMAP" id="MF_00422">
    <property type="entry name" value="SecE"/>
    <property type="match status" value="1"/>
</dbReference>
<sequence length="101" mass="11138">MAKDNEKKDAVQAAENAGEQKVVKDTKAAVKKSAPKKKGKKTGFWKGVRQEMSRVIWPTRQELGQYTVLTVAFCALFAVGFWLIDTGFLAVLKAMFGVTLS</sequence>
<dbReference type="InterPro" id="IPR005807">
    <property type="entry name" value="SecE_bac"/>
</dbReference>
<dbReference type="InterPro" id="IPR038379">
    <property type="entry name" value="SecE_sf"/>
</dbReference>
<dbReference type="Pfam" id="PF00584">
    <property type="entry name" value="SecE"/>
    <property type="match status" value="1"/>
</dbReference>
<dbReference type="EMBL" id="FPBT01000034">
    <property type="protein sequence ID" value="SFU69061.1"/>
    <property type="molecule type" value="Genomic_DNA"/>
</dbReference>
<comment type="subunit">
    <text evidence="9">Component of the Sec protein translocase complex. Heterotrimer consisting of SecY, SecE and SecG subunits. The heterotrimers can form oligomers, although 1 heterotrimer is thought to be able to translocate proteins. Interacts with the ribosome. Interacts with SecDF, and other proteins may be involved. Interacts with SecA.</text>
</comment>
<dbReference type="GO" id="GO:0065002">
    <property type="term" value="P:intracellular protein transmembrane transport"/>
    <property type="evidence" value="ECO:0007669"/>
    <property type="project" value="UniProtKB-UniRule"/>
</dbReference>
<evidence type="ECO:0000256" key="4">
    <source>
        <dbReference type="ARBA" id="ARBA00022692"/>
    </source>
</evidence>
<reference evidence="10 11" key="1">
    <citation type="submission" date="2016-10" db="EMBL/GenBank/DDBJ databases">
        <authorList>
            <person name="de Groot N.N."/>
        </authorList>
    </citation>
    <scope>NUCLEOTIDE SEQUENCE [LARGE SCALE GENOMIC DNA]</scope>
    <source>
        <strain evidence="10 11">KHGC13</strain>
    </source>
</reference>
<evidence type="ECO:0000313" key="10">
    <source>
        <dbReference type="EMBL" id="SFU69061.1"/>
    </source>
</evidence>
<keyword evidence="4 9" id="KW-0812">Transmembrane</keyword>
<dbReference type="GO" id="GO:0005886">
    <property type="term" value="C:plasma membrane"/>
    <property type="evidence" value="ECO:0007669"/>
    <property type="project" value="UniProtKB-SubCell"/>
</dbReference>
<feature type="transmembrane region" description="Helical" evidence="9">
    <location>
        <begin position="63"/>
        <end position="84"/>
    </location>
</feature>
<evidence type="ECO:0000313" key="11">
    <source>
        <dbReference type="Proteomes" id="UP000198817"/>
    </source>
</evidence>
<keyword evidence="5 9" id="KW-0653">Protein transport</keyword>
<dbReference type="STRING" id="155865.SAMN05216515_10870"/>
<evidence type="ECO:0000256" key="6">
    <source>
        <dbReference type="ARBA" id="ARBA00022989"/>
    </source>
</evidence>
<evidence type="ECO:0000256" key="3">
    <source>
        <dbReference type="ARBA" id="ARBA00022475"/>
    </source>
</evidence>
<evidence type="ECO:0000256" key="1">
    <source>
        <dbReference type="ARBA" id="ARBA00004370"/>
    </source>
</evidence>
<dbReference type="InterPro" id="IPR001901">
    <property type="entry name" value="Translocase_SecE/Sec61-g"/>
</dbReference>
<accession>A0A1I7I824</accession>
<dbReference type="Proteomes" id="UP000198817">
    <property type="component" value="Unassembled WGS sequence"/>
</dbReference>
<dbReference type="GO" id="GO:0006605">
    <property type="term" value="P:protein targeting"/>
    <property type="evidence" value="ECO:0007669"/>
    <property type="project" value="UniProtKB-UniRule"/>
</dbReference>
<evidence type="ECO:0000256" key="7">
    <source>
        <dbReference type="ARBA" id="ARBA00023010"/>
    </source>
</evidence>
<comment type="similarity">
    <text evidence="9">Belongs to the SecE/SEC61-gamma family.</text>
</comment>
<dbReference type="OrthoDB" id="9799073at2"/>
<comment type="function">
    <text evidence="9">Essential subunit of the Sec protein translocation channel SecYEG. Clamps together the 2 halves of SecY. May contact the channel plug during translocation.</text>
</comment>
<keyword evidence="3 9" id="KW-1003">Cell membrane</keyword>
<gene>
    <name evidence="9" type="primary">secE</name>
    <name evidence="10" type="ORF">SAMN05216508_13413</name>
</gene>
<dbReference type="GO" id="GO:0009306">
    <property type="term" value="P:protein secretion"/>
    <property type="evidence" value="ECO:0007669"/>
    <property type="project" value="UniProtKB-UniRule"/>
</dbReference>
<evidence type="ECO:0000256" key="5">
    <source>
        <dbReference type="ARBA" id="ARBA00022927"/>
    </source>
</evidence>
<protein>
    <recommendedName>
        <fullName evidence="9">Protein translocase subunit SecE</fullName>
    </recommendedName>
</protein>
<dbReference type="NCBIfam" id="TIGR00964">
    <property type="entry name" value="secE_bact"/>
    <property type="match status" value="1"/>
</dbReference>
<evidence type="ECO:0000256" key="9">
    <source>
        <dbReference type="HAMAP-Rule" id="MF_00422"/>
    </source>
</evidence>
<keyword evidence="11" id="KW-1185">Reference proteome</keyword>
<name>A0A1I7I824_9FIRM</name>
<keyword evidence="6 9" id="KW-1133">Transmembrane helix</keyword>
<dbReference type="AlphaFoldDB" id="A0A1I7I824"/>
<dbReference type="GO" id="GO:0008320">
    <property type="term" value="F:protein transmembrane transporter activity"/>
    <property type="evidence" value="ECO:0007669"/>
    <property type="project" value="UniProtKB-UniRule"/>
</dbReference>
<keyword evidence="7 9" id="KW-0811">Translocation</keyword>
<proteinExistence type="inferred from homology"/>
<dbReference type="PROSITE" id="PS01067">
    <property type="entry name" value="SECE_SEC61G"/>
    <property type="match status" value="1"/>
</dbReference>
<evidence type="ECO:0000256" key="8">
    <source>
        <dbReference type="ARBA" id="ARBA00023136"/>
    </source>
</evidence>
<dbReference type="Gene3D" id="1.20.5.1030">
    <property type="entry name" value="Preprotein translocase secy subunit"/>
    <property type="match status" value="1"/>
</dbReference>